<evidence type="ECO:0000313" key="2">
    <source>
        <dbReference type="EMBL" id="CAF4323067.1"/>
    </source>
</evidence>
<gene>
    <name evidence="2" type="ORF">JBS370_LOCUS41081</name>
</gene>
<proteinExistence type="predicted"/>
<evidence type="ECO:0000256" key="1">
    <source>
        <dbReference type="SAM" id="Phobius"/>
    </source>
</evidence>
<dbReference type="EMBL" id="CAJOBD010042115">
    <property type="protein sequence ID" value="CAF4323067.1"/>
    <property type="molecule type" value="Genomic_DNA"/>
</dbReference>
<keyword evidence="1" id="KW-0472">Membrane</keyword>
<protein>
    <submittedName>
        <fullName evidence="2">Uncharacterized protein</fullName>
    </submittedName>
</protein>
<name>A0A820J864_9BILA</name>
<keyword evidence="1" id="KW-1133">Transmembrane helix</keyword>
<reference evidence="2" key="1">
    <citation type="submission" date="2021-02" db="EMBL/GenBank/DDBJ databases">
        <authorList>
            <person name="Nowell W R."/>
        </authorList>
    </citation>
    <scope>NUCLEOTIDE SEQUENCE</scope>
</reference>
<accession>A0A820J864</accession>
<feature type="transmembrane region" description="Helical" evidence="1">
    <location>
        <begin position="45"/>
        <end position="63"/>
    </location>
</feature>
<comment type="caution">
    <text evidence="2">The sequence shown here is derived from an EMBL/GenBank/DDBJ whole genome shotgun (WGS) entry which is preliminary data.</text>
</comment>
<organism evidence="2 3">
    <name type="scientific">Rotaria sordida</name>
    <dbReference type="NCBI Taxonomy" id="392033"/>
    <lineage>
        <taxon>Eukaryota</taxon>
        <taxon>Metazoa</taxon>
        <taxon>Spiralia</taxon>
        <taxon>Gnathifera</taxon>
        <taxon>Rotifera</taxon>
        <taxon>Eurotatoria</taxon>
        <taxon>Bdelloidea</taxon>
        <taxon>Philodinida</taxon>
        <taxon>Philodinidae</taxon>
        <taxon>Rotaria</taxon>
    </lineage>
</organism>
<feature type="non-terminal residue" evidence="2">
    <location>
        <position position="65"/>
    </location>
</feature>
<evidence type="ECO:0000313" key="3">
    <source>
        <dbReference type="Proteomes" id="UP000663836"/>
    </source>
</evidence>
<dbReference type="AlphaFoldDB" id="A0A820J864"/>
<dbReference type="Proteomes" id="UP000663836">
    <property type="component" value="Unassembled WGS sequence"/>
</dbReference>
<keyword evidence="1" id="KW-0812">Transmembrane</keyword>
<sequence>MQTALINSTEVFLKEILSSLGINPSIADPPIIIENPVYGSLAPKFVNFAAPGMMISIIFFLAIGL</sequence>